<name>A0A915IX09_ROMCU</name>
<dbReference type="WBParaSite" id="nRc.2.0.1.t18363-RA">
    <property type="protein sequence ID" value="nRc.2.0.1.t18363-RA"/>
    <property type="gene ID" value="nRc.2.0.1.g18363"/>
</dbReference>
<protein>
    <submittedName>
        <fullName evidence="2">Uncharacterized protein</fullName>
    </submittedName>
</protein>
<evidence type="ECO:0000313" key="1">
    <source>
        <dbReference type="Proteomes" id="UP000887565"/>
    </source>
</evidence>
<reference evidence="2" key="1">
    <citation type="submission" date="2022-11" db="UniProtKB">
        <authorList>
            <consortium name="WormBaseParasite"/>
        </authorList>
    </citation>
    <scope>IDENTIFICATION</scope>
</reference>
<sequence length="68" mass="7634">MSLETLTSQRKPYAGNDKASVRYTYDQSPTAFAIMKSVERIGGFARLRNKKTNIIAENRRQAVKKVAG</sequence>
<proteinExistence type="predicted"/>
<dbReference type="Proteomes" id="UP000887565">
    <property type="component" value="Unplaced"/>
</dbReference>
<accession>A0A915IX09</accession>
<organism evidence="1 2">
    <name type="scientific">Romanomermis culicivorax</name>
    <name type="common">Nematode worm</name>
    <dbReference type="NCBI Taxonomy" id="13658"/>
    <lineage>
        <taxon>Eukaryota</taxon>
        <taxon>Metazoa</taxon>
        <taxon>Ecdysozoa</taxon>
        <taxon>Nematoda</taxon>
        <taxon>Enoplea</taxon>
        <taxon>Dorylaimia</taxon>
        <taxon>Mermithida</taxon>
        <taxon>Mermithoidea</taxon>
        <taxon>Mermithidae</taxon>
        <taxon>Romanomermis</taxon>
    </lineage>
</organism>
<keyword evidence="1" id="KW-1185">Reference proteome</keyword>
<evidence type="ECO:0000313" key="2">
    <source>
        <dbReference type="WBParaSite" id="nRc.2.0.1.t18363-RA"/>
    </source>
</evidence>
<dbReference type="AlphaFoldDB" id="A0A915IX09"/>